<keyword evidence="4 9" id="KW-0812">Transmembrane</keyword>
<keyword evidence="8 9" id="KW-0472">Membrane</keyword>
<evidence type="ECO:0000256" key="10">
    <source>
        <dbReference type="RuleBase" id="RU000488"/>
    </source>
</evidence>
<keyword evidence="7" id="KW-0496">Mitochondrion</keyword>
<dbReference type="InterPro" id="IPR018108">
    <property type="entry name" value="MCP_transmembrane"/>
</dbReference>
<dbReference type="InterPro" id="IPR023395">
    <property type="entry name" value="MCP_dom_sf"/>
</dbReference>
<name>A0A0M0JN78_9EUKA</name>
<dbReference type="Pfam" id="PF00153">
    <property type="entry name" value="Mito_carr"/>
    <property type="match status" value="2"/>
</dbReference>
<dbReference type="SUPFAM" id="SSF103506">
    <property type="entry name" value="Mitochondrial carrier"/>
    <property type="match status" value="1"/>
</dbReference>
<keyword evidence="6" id="KW-1133">Transmembrane helix</keyword>
<keyword evidence="5" id="KW-0677">Repeat</keyword>
<keyword evidence="12" id="KW-1185">Reference proteome</keyword>
<dbReference type="PROSITE" id="PS50920">
    <property type="entry name" value="SOLCAR"/>
    <property type="match status" value="2"/>
</dbReference>
<gene>
    <name evidence="11" type="ORF">Ctob_004721</name>
</gene>
<dbReference type="GO" id="GO:0006843">
    <property type="term" value="P:mitochondrial citrate transmembrane transport"/>
    <property type="evidence" value="ECO:0007669"/>
    <property type="project" value="TreeGrafter"/>
</dbReference>
<evidence type="ECO:0000256" key="7">
    <source>
        <dbReference type="ARBA" id="ARBA00023128"/>
    </source>
</evidence>
<dbReference type="PANTHER" id="PTHR45788:SF4">
    <property type="entry name" value="TRICARBOXYLATE TRANSPORT PROTEIN, MITOCHONDRIAL"/>
    <property type="match status" value="1"/>
</dbReference>
<evidence type="ECO:0000313" key="11">
    <source>
        <dbReference type="EMBL" id="KOO28024.1"/>
    </source>
</evidence>
<evidence type="ECO:0000256" key="1">
    <source>
        <dbReference type="ARBA" id="ARBA00004225"/>
    </source>
</evidence>
<comment type="subcellular location">
    <subcellularLocation>
        <location evidence="1">Mitochondrion membrane</location>
        <topology evidence="1">Multi-pass membrane protein</topology>
    </subcellularLocation>
</comment>
<evidence type="ECO:0000313" key="12">
    <source>
        <dbReference type="Proteomes" id="UP000037460"/>
    </source>
</evidence>
<comment type="similarity">
    <text evidence="2 10">Belongs to the mitochondrial carrier (TC 2.A.29) family.</text>
</comment>
<dbReference type="PANTHER" id="PTHR45788">
    <property type="entry name" value="SUCCINATE/FUMARATE MITOCHONDRIAL TRANSPORTER-RELATED"/>
    <property type="match status" value="1"/>
</dbReference>
<accession>A0A0M0JN78</accession>
<feature type="repeat" description="Solcar" evidence="9">
    <location>
        <begin position="180"/>
        <end position="266"/>
    </location>
</feature>
<evidence type="ECO:0000256" key="8">
    <source>
        <dbReference type="ARBA" id="ARBA00023136"/>
    </source>
</evidence>
<dbReference type="GO" id="GO:0071913">
    <property type="term" value="F:citrate secondary active transmembrane transporter activity"/>
    <property type="evidence" value="ECO:0007669"/>
    <property type="project" value="TreeGrafter"/>
</dbReference>
<dbReference type="Proteomes" id="UP000037460">
    <property type="component" value="Unassembled WGS sequence"/>
</dbReference>
<evidence type="ECO:0000256" key="3">
    <source>
        <dbReference type="ARBA" id="ARBA00022448"/>
    </source>
</evidence>
<dbReference type="Gene3D" id="1.50.40.10">
    <property type="entry name" value="Mitochondrial carrier domain"/>
    <property type="match status" value="1"/>
</dbReference>
<evidence type="ECO:0000256" key="2">
    <source>
        <dbReference type="ARBA" id="ARBA00006375"/>
    </source>
</evidence>
<protein>
    <submittedName>
        <fullName evidence="11">Mitochondrial carrier family</fullName>
    </submittedName>
</protein>
<keyword evidence="3 10" id="KW-0813">Transport</keyword>
<evidence type="ECO:0000256" key="4">
    <source>
        <dbReference type="ARBA" id="ARBA00022692"/>
    </source>
</evidence>
<dbReference type="EMBL" id="JWZX01002633">
    <property type="protein sequence ID" value="KOO28024.1"/>
    <property type="molecule type" value="Genomic_DNA"/>
</dbReference>
<sequence>MGDASSDLAKLSPLENIGIGVSAGTIEVCILQPMLYCKNATLQGLPFTLNPAVLYRGLTMSIMNMSILTGAQFPLTGAVSRAITGGESRGLSPKEQIGAGFVGGALSGFLCAPMELVMIQQQRNGGGLLSTGGRIVSDHGVMTLFRGLFTSCGREGLFTAGYLGAAPVIAEEIRERFGIEGKFGSFLGACCAGLVAATLSHPLDTVKTCLQGDVAQEKFRSMPDTVTTLYQEGGMARFFKGWSWRTGRMICAIWIMGQCKDRLAPLFYPHHFPPKKQPI</sequence>
<dbReference type="AlphaFoldDB" id="A0A0M0JN78"/>
<dbReference type="InterPro" id="IPR049563">
    <property type="entry name" value="TXTP-like"/>
</dbReference>
<reference evidence="12" key="1">
    <citation type="journal article" date="2015" name="PLoS Genet.">
        <title>Genome Sequence and Transcriptome Analyses of Chrysochromulina tobin: Metabolic Tools for Enhanced Algal Fitness in the Prominent Order Prymnesiales (Haptophyceae).</title>
        <authorList>
            <person name="Hovde B.T."/>
            <person name="Deodato C.R."/>
            <person name="Hunsperger H.M."/>
            <person name="Ryken S.A."/>
            <person name="Yost W."/>
            <person name="Jha R.K."/>
            <person name="Patterson J."/>
            <person name="Monnat R.J. Jr."/>
            <person name="Barlow S.B."/>
            <person name="Starkenburg S.R."/>
            <person name="Cattolico R.A."/>
        </authorList>
    </citation>
    <scope>NUCLEOTIDE SEQUENCE</scope>
    <source>
        <strain evidence="12">CCMP291</strain>
    </source>
</reference>
<feature type="repeat" description="Solcar" evidence="9">
    <location>
        <begin position="95"/>
        <end position="172"/>
    </location>
</feature>
<comment type="caution">
    <text evidence="11">The sequence shown here is derived from an EMBL/GenBank/DDBJ whole genome shotgun (WGS) entry which is preliminary data.</text>
</comment>
<evidence type="ECO:0000256" key="5">
    <source>
        <dbReference type="ARBA" id="ARBA00022737"/>
    </source>
</evidence>
<evidence type="ECO:0000256" key="9">
    <source>
        <dbReference type="PROSITE-ProRule" id="PRU00282"/>
    </source>
</evidence>
<proteinExistence type="inferred from homology"/>
<organism evidence="11 12">
    <name type="scientific">Chrysochromulina tobinii</name>
    <dbReference type="NCBI Taxonomy" id="1460289"/>
    <lineage>
        <taxon>Eukaryota</taxon>
        <taxon>Haptista</taxon>
        <taxon>Haptophyta</taxon>
        <taxon>Prymnesiophyceae</taxon>
        <taxon>Prymnesiales</taxon>
        <taxon>Chrysochromulinaceae</taxon>
        <taxon>Chrysochromulina</taxon>
    </lineage>
</organism>
<dbReference type="GO" id="GO:0031966">
    <property type="term" value="C:mitochondrial membrane"/>
    <property type="evidence" value="ECO:0007669"/>
    <property type="project" value="UniProtKB-SubCell"/>
</dbReference>
<evidence type="ECO:0000256" key="6">
    <source>
        <dbReference type="ARBA" id="ARBA00022989"/>
    </source>
</evidence>
<dbReference type="OrthoDB" id="44467at2759"/>